<feature type="compositionally biased region" description="Basic and acidic residues" evidence="1">
    <location>
        <begin position="7"/>
        <end position="16"/>
    </location>
</feature>
<keyword evidence="3" id="KW-1185">Reference proteome</keyword>
<evidence type="ECO:0000313" key="3">
    <source>
        <dbReference type="Proteomes" id="UP001219518"/>
    </source>
</evidence>
<sequence>MPWSRSRLAENKDSSPRHARHARHANDLTNSTCQPTVQFVRITWREGQLSRRLARRTPDRGKVGDPATPSASEGCLPQLCRRHRLECFSNFAFGRFFFLAQNFFSLLL</sequence>
<dbReference type="EMBL" id="JAHWGI010001240">
    <property type="protein sequence ID" value="KAK3925648.1"/>
    <property type="molecule type" value="Genomic_DNA"/>
</dbReference>
<protein>
    <submittedName>
        <fullName evidence="2">Cytidylate kinase</fullName>
    </submittedName>
</protein>
<dbReference type="AlphaFoldDB" id="A0AAE1HQQ3"/>
<proteinExistence type="predicted"/>
<evidence type="ECO:0000313" key="2">
    <source>
        <dbReference type="EMBL" id="KAK3925648.1"/>
    </source>
</evidence>
<gene>
    <name evidence="2" type="ORF">KUF71_013897</name>
</gene>
<keyword evidence="2" id="KW-0808">Transferase</keyword>
<dbReference type="GO" id="GO:0016301">
    <property type="term" value="F:kinase activity"/>
    <property type="evidence" value="ECO:0007669"/>
    <property type="project" value="UniProtKB-KW"/>
</dbReference>
<accession>A0AAE1HQQ3</accession>
<reference evidence="2" key="2">
    <citation type="journal article" date="2023" name="BMC Genomics">
        <title>Pest status, molecular evolution, and epigenetic factors derived from the genome assembly of Frankliniella fusca, a thysanopteran phytovirus vector.</title>
        <authorList>
            <person name="Catto M.A."/>
            <person name="Labadie P.E."/>
            <person name="Jacobson A.L."/>
            <person name="Kennedy G.G."/>
            <person name="Srinivasan R."/>
            <person name="Hunt B.G."/>
        </authorList>
    </citation>
    <scope>NUCLEOTIDE SEQUENCE</scope>
    <source>
        <strain evidence="2">PL_HMW_Pooled</strain>
    </source>
</reference>
<name>A0AAE1HQQ3_9NEOP</name>
<dbReference type="Proteomes" id="UP001219518">
    <property type="component" value="Unassembled WGS sequence"/>
</dbReference>
<evidence type="ECO:0000256" key="1">
    <source>
        <dbReference type="SAM" id="MobiDB-lite"/>
    </source>
</evidence>
<organism evidence="2 3">
    <name type="scientific">Frankliniella fusca</name>
    <dbReference type="NCBI Taxonomy" id="407009"/>
    <lineage>
        <taxon>Eukaryota</taxon>
        <taxon>Metazoa</taxon>
        <taxon>Ecdysozoa</taxon>
        <taxon>Arthropoda</taxon>
        <taxon>Hexapoda</taxon>
        <taxon>Insecta</taxon>
        <taxon>Pterygota</taxon>
        <taxon>Neoptera</taxon>
        <taxon>Paraneoptera</taxon>
        <taxon>Thysanoptera</taxon>
        <taxon>Terebrantia</taxon>
        <taxon>Thripoidea</taxon>
        <taxon>Thripidae</taxon>
        <taxon>Frankliniella</taxon>
    </lineage>
</organism>
<feature type="region of interest" description="Disordered" evidence="1">
    <location>
        <begin position="53"/>
        <end position="72"/>
    </location>
</feature>
<reference evidence="2" key="1">
    <citation type="submission" date="2021-07" db="EMBL/GenBank/DDBJ databases">
        <authorList>
            <person name="Catto M.A."/>
            <person name="Jacobson A."/>
            <person name="Kennedy G."/>
            <person name="Labadie P."/>
            <person name="Hunt B.G."/>
            <person name="Srinivasan R."/>
        </authorList>
    </citation>
    <scope>NUCLEOTIDE SEQUENCE</scope>
    <source>
        <strain evidence="2">PL_HMW_Pooled</strain>
        <tissue evidence="2">Head</tissue>
    </source>
</reference>
<comment type="caution">
    <text evidence="2">The sequence shown here is derived from an EMBL/GenBank/DDBJ whole genome shotgun (WGS) entry which is preliminary data.</text>
</comment>
<feature type="region of interest" description="Disordered" evidence="1">
    <location>
        <begin position="1"/>
        <end position="30"/>
    </location>
</feature>
<keyword evidence="2" id="KW-0418">Kinase</keyword>